<keyword evidence="3" id="KW-0418">Kinase</keyword>
<evidence type="ECO:0000313" key="4">
    <source>
        <dbReference type="Proteomes" id="UP000700059"/>
    </source>
</evidence>
<dbReference type="PANTHER" id="PTHR42700">
    <property type="entry name" value="SULFATE ADENYLYLTRANSFERASE"/>
    <property type="match status" value="1"/>
</dbReference>
<evidence type="ECO:0000256" key="1">
    <source>
        <dbReference type="ARBA" id="ARBA00022679"/>
    </source>
</evidence>
<dbReference type="InterPro" id="IPR027417">
    <property type="entry name" value="P-loop_NTPase"/>
</dbReference>
<sequence>MQGALVYITGLSGSGKTTLAKEVVKGIKSMLGVKPIFLDGDALRECVVNSDYSTQGRFNMASYYVRVAKLLVEQDFIVVLSTISMFEKVRAFNVENFKNYLEVYLEVSEEIRKTRDPKNFYKCNTEDMAGLNQNVELPRNSHLVFKDNFDMNSACKEILDKLKGF</sequence>
<dbReference type="Gene3D" id="3.40.50.300">
    <property type="entry name" value="P-loop containing nucleotide triphosphate hydrolases"/>
    <property type="match status" value="1"/>
</dbReference>
<gene>
    <name evidence="3" type="ORF">K4G57_08455</name>
</gene>
<dbReference type="NCBIfam" id="NF004041">
    <property type="entry name" value="PRK05541.1"/>
    <property type="match status" value="1"/>
</dbReference>
<accession>A0ABS7JQ22</accession>
<organism evidence="3 4">
    <name type="scientific">Helicobacter turcicus</name>
    <dbReference type="NCBI Taxonomy" id="2867412"/>
    <lineage>
        <taxon>Bacteria</taxon>
        <taxon>Pseudomonadati</taxon>
        <taxon>Campylobacterota</taxon>
        <taxon>Epsilonproteobacteria</taxon>
        <taxon>Campylobacterales</taxon>
        <taxon>Helicobacteraceae</taxon>
        <taxon>Helicobacter</taxon>
    </lineage>
</organism>
<feature type="domain" description="APS kinase" evidence="2">
    <location>
        <begin position="2"/>
        <end position="145"/>
    </location>
</feature>
<dbReference type="EMBL" id="JAIGYQ010000014">
    <property type="protein sequence ID" value="MBX7491488.1"/>
    <property type="molecule type" value="Genomic_DNA"/>
</dbReference>
<dbReference type="Proteomes" id="UP000700059">
    <property type="component" value="Unassembled WGS sequence"/>
</dbReference>
<dbReference type="GO" id="GO:0004020">
    <property type="term" value="F:adenylylsulfate kinase activity"/>
    <property type="evidence" value="ECO:0007669"/>
    <property type="project" value="UniProtKB-EC"/>
</dbReference>
<proteinExistence type="predicted"/>
<dbReference type="RefSeq" id="WP_221532742.1">
    <property type="nucleotide sequence ID" value="NZ_JAIGYP010000014.1"/>
</dbReference>
<name>A0ABS7JQ22_9HELI</name>
<dbReference type="Pfam" id="PF01583">
    <property type="entry name" value="APS_kinase"/>
    <property type="match status" value="1"/>
</dbReference>
<dbReference type="EC" id="2.7.1.25" evidence="3"/>
<protein>
    <submittedName>
        <fullName evidence="3">Adenylyl-sulfate kinase</fullName>
        <ecNumber evidence="3">2.7.1.25</ecNumber>
    </submittedName>
</protein>
<evidence type="ECO:0000259" key="2">
    <source>
        <dbReference type="Pfam" id="PF01583"/>
    </source>
</evidence>
<dbReference type="InterPro" id="IPR050512">
    <property type="entry name" value="Sulf_AdTrans/APS_kinase"/>
</dbReference>
<evidence type="ECO:0000313" key="3">
    <source>
        <dbReference type="EMBL" id="MBX7491488.1"/>
    </source>
</evidence>
<reference evidence="3 4" key="1">
    <citation type="submission" date="2021-08" db="EMBL/GenBank/DDBJ databases">
        <title>Helicobacter spp. isolated from feces of Anatolian Ground Squirrel (Spermophilus xanthoprymnus) in Turkey.</title>
        <authorList>
            <person name="Aydin F."/>
            <person name="Abay S."/>
            <person name="Kayman T."/>
            <person name="Karakaya E."/>
            <person name="Saticioglu I.B."/>
        </authorList>
    </citation>
    <scope>NUCLEOTIDE SEQUENCE [LARGE SCALE GENOMIC DNA]</scope>
    <source>
        <strain evidence="3 4">Faydin-H70</strain>
    </source>
</reference>
<dbReference type="SUPFAM" id="SSF52540">
    <property type="entry name" value="P-loop containing nucleoside triphosphate hydrolases"/>
    <property type="match status" value="1"/>
</dbReference>
<comment type="caution">
    <text evidence="3">The sequence shown here is derived from an EMBL/GenBank/DDBJ whole genome shotgun (WGS) entry which is preliminary data.</text>
</comment>
<keyword evidence="4" id="KW-1185">Reference proteome</keyword>
<dbReference type="InterPro" id="IPR059117">
    <property type="entry name" value="APS_kinase_dom"/>
</dbReference>
<dbReference type="PANTHER" id="PTHR42700:SF1">
    <property type="entry name" value="SULFATE ADENYLYLTRANSFERASE"/>
    <property type="match status" value="1"/>
</dbReference>
<keyword evidence="1 3" id="KW-0808">Transferase</keyword>